<comment type="caution">
    <text evidence="9">The sequence shown here is derived from an EMBL/GenBank/DDBJ whole genome shotgun (WGS) entry which is preliminary data.</text>
</comment>
<evidence type="ECO:0000256" key="5">
    <source>
        <dbReference type="ARBA" id="ARBA00022960"/>
    </source>
</evidence>
<dbReference type="Pfam" id="PF04093">
    <property type="entry name" value="MreD"/>
    <property type="match status" value="1"/>
</dbReference>
<dbReference type="AlphaFoldDB" id="A0A7X0VHK1"/>
<dbReference type="NCBIfam" id="TIGR03426">
    <property type="entry name" value="shape_MreD"/>
    <property type="match status" value="1"/>
</dbReference>
<evidence type="ECO:0000313" key="10">
    <source>
        <dbReference type="Proteomes" id="UP000547209"/>
    </source>
</evidence>
<dbReference type="GO" id="GO:0008360">
    <property type="term" value="P:regulation of cell shape"/>
    <property type="evidence" value="ECO:0007669"/>
    <property type="project" value="UniProtKB-KW"/>
</dbReference>
<feature type="transmembrane region" description="Helical" evidence="8">
    <location>
        <begin position="103"/>
        <end position="125"/>
    </location>
</feature>
<dbReference type="InterPro" id="IPR007227">
    <property type="entry name" value="Cell_shape_determining_MreD"/>
</dbReference>
<keyword evidence="4 8" id="KW-0812">Transmembrane</keyword>
<gene>
    <name evidence="9" type="primary">mreD</name>
    <name evidence="9" type="ORF">H7C19_26515</name>
</gene>
<comment type="similarity">
    <text evidence="2">Belongs to the MreD family.</text>
</comment>
<evidence type="ECO:0000256" key="3">
    <source>
        <dbReference type="ARBA" id="ARBA00022475"/>
    </source>
</evidence>
<evidence type="ECO:0000256" key="2">
    <source>
        <dbReference type="ARBA" id="ARBA00007776"/>
    </source>
</evidence>
<evidence type="ECO:0000256" key="7">
    <source>
        <dbReference type="ARBA" id="ARBA00023136"/>
    </source>
</evidence>
<feature type="transmembrane region" description="Helical" evidence="8">
    <location>
        <begin position="72"/>
        <end position="91"/>
    </location>
</feature>
<keyword evidence="7 8" id="KW-0472">Membrane</keyword>
<feature type="transmembrane region" description="Helical" evidence="8">
    <location>
        <begin position="137"/>
        <end position="159"/>
    </location>
</feature>
<name>A0A7X0VHK1_9BACL</name>
<comment type="subcellular location">
    <subcellularLocation>
        <location evidence="1">Cell membrane</location>
        <topology evidence="1">Multi-pass membrane protein</topology>
    </subcellularLocation>
</comment>
<evidence type="ECO:0000313" key="9">
    <source>
        <dbReference type="EMBL" id="MBB6674242.1"/>
    </source>
</evidence>
<keyword evidence="10" id="KW-1185">Reference proteome</keyword>
<organism evidence="9 10">
    <name type="scientific">Cohnella nanjingensis</name>
    <dbReference type="NCBI Taxonomy" id="1387779"/>
    <lineage>
        <taxon>Bacteria</taxon>
        <taxon>Bacillati</taxon>
        <taxon>Bacillota</taxon>
        <taxon>Bacilli</taxon>
        <taxon>Bacillales</taxon>
        <taxon>Paenibacillaceae</taxon>
        <taxon>Cohnella</taxon>
    </lineage>
</organism>
<proteinExistence type="inferred from homology"/>
<dbReference type="EMBL" id="JACJVP010000045">
    <property type="protein sequence ID" value="MBB6674242.1"/>
    <property type="molecule type" value="Genomic_DNA"/>
</dbReference>
<keyword evidence="6 8" id="KW-1133">Transmembrane helix</keyword>
<keyword evidence="5" id="KW-0133">Cell shape</keyword>
<evidence type="ECO:0000256" key="4">
    <source>
        <dbReference type="ARBA" id="ARBA00022692"/>
    </source>
</evidence>
<accession>A0A7X0VHK1</accession>
<reference evidence="9 10" key="1">
    <citation type="submission" date="2020-08" db="EMBL/GenBank/DDBJ databases">
        <title>Cohnella phylogeny.</title>
        <authorList>
            <person name="Dunlap C."/>
        </authorList>
    </citation>
    <scope>NUCLEOTIDE SEQUENCE [LARGE SCALE GENOMIC DNA]</scope>
    <source>
        <strain evidence="9 10">DSM 28246</strain>
    </source>
</reference>
<evidence type="ECO:0000256" key="8">
    <source>
        <dbReference type="SAM" id="Phobius"/>
    </source>
</evidence>
<keyword evidence="3" id="KW-1003">Cell membrane</keyword>
<evidence type="ECO:0000256" key="6">
    <source>
        <dbReference type="ARBA" id="ARBA00022989"/>
    </source>
</evidence>
<dbReference type="GO" id="GO:0005886">
    <property type="term" value="C:plasma membrane"/>
    <property type="evidence" value="ECO:0007669"/>
    <property type="project" value="UniProtKB-SubCell"/>
</dbReference>
<sequence length="178" mass="19897">MMTMRMNRTIVVTLALLLLQTAVIPWLIPSAWSDRLLPHLPFVMTVFVAMFAGRHRGFLFGLGFGLLEDTLSYGHMIGAYAFGMALFGYLIGLAAEQRSSRTLALLLVTVGIGSGLLDLLVYFIYKLFLLTHLPIAYVVYWQVVPTLLLQTFAGLLLYLPVRRWFVKNVAAAKEEANA</sequence>
<dbReference type="Proteomes" id="UP000547209">
    <property type="component" value="Unassembled WGS sequence"/>
</dbReference>
<protein>
    <submittedName>
        <fullName evidence="9">Rod shape-determining protein MreD</fullName>
    </submittedName>
</protein>
<evidence type="ECO:0000256" key="1">
    <source>
        <dbReference type="ARBA" id="ARBA00004651"/>
    </source>
</evidence>